<comment type="caution">
    <text evidence="1">The sequence shown here is derived from an EMBL/GenBank/DDBJ whole genome shotgun (WGS) entry which is preliminary data.</text>
</comment>
<dbReference type="Proteomes" id="UP001362999">
    <property type="component" value="Unassembled WGS sequence"/>
</dbReference>
<gene>
    <name evidence="1" type="ORF">R3P38DRAFT_3570978</name>
</gene>
<protein>
    <submittedName>
        <fullName evidence="1">Uncharacterized protein</fullName>
    </submittedName>
</protein>
<evidence type="ECO:0000313" key="2">
    <source>
        <dbReference type="Proteomes" id="UP001362999"/>
    </source>
</evidence>
<name>A0AAW0AR37_9AGAR</name>
<dbReference type="EMBL" id="JAWWNJ010000054">
    <property type="protein sequence ID" value="KAK7015446.1"/>
    <property type="molecule type" value="Genomic_DNA"/>
</dbReference>
<keyword evidence="2" id="KW-1185">Reference proteome</keyword>
<feature type="non-terminal residue" evidence="1">
    <location>
        <position position="1"/>
    </location>
</feature>
<evidence type="ECO:0000313" key="1">
    <source>
        <dbReference type="EMBL" id="KAK7015446.1"/>
    </source>
</evidence>
<accession>A0AAW0AR37</accession>
<sequence length="107" mass="10791">LAAQNPFNLELTLDSLLTNAGLNGTGFASLDHTFVPQVVIPPLGTAQSGNIADVLLTQGLNSFLNIVPVGALDLLGGSSNVRAGSISGVRGAPLKITDLEQTGVPAS</sequence>
<proteinExistence type="predicted"/>
<feature type="non-terminal residue" evidence="1">
    <location>
        <position position="107"/>
    </location>
</feature>
<organism evidence="1 2">
    <name type="scientific">Favolaschia claudopus</name>
    <dbReference type="NCBI Taxonomy" id="2862362"/>
    <lineage>
        <taxon>Eukaryota</taxon>
        <taxon>Fungi</taxon>
        <taxon>Dikarya</taxon>
        <taxon>Basidiomycota</taxon>
        <taxon>Agaricomycotina</taxon>
        <taxon>Agaricomycetes</taxon>
        <taxon>Agaricomycetidae</taxon>
        <taxon>Agaricales</taxon>
        <taxon>Marasmiineae</taxon>
        <taxon>Mycenaceae</taxon>
        <taxon>Favolaschia</taxon>
    </lineage>
</organism>
<reference evidence="1 2" key="1">
    <citation type="journal article" date="2024" name="J Genomics">
        <title>Draft genome sequencing and assembly of Favolaschia claudopus CIRM-BRFM 2984 isolated from oak limbs.</title>
        <authorList>
            <person name="Navarro D."/>
            <person name="Drula E."/>
            <person name="Chaduli D."/>
            <person name="Cazenave R."/>
            <person name="Ahrendt S."/>
            <person name="Wang J."/>
            <person name="Lipzen A."/>
            <person name="Daum C."/>
            <person name="Barry K."/>
            <person name="Grigoriev I.V."/>
            <person name="Favel A."/>
            <person name="Rosso M.N."/>
            <person name="Martin F."/>
        </authorList>
    </citation>
    <scope>NUCLEOTIDE SEQUENCE [LARGE SCALE GENOMIC DNA]</scope>
    <source>
        <strain evidence="1 2">CIRM-BRFM 2984</strain>
    </source>
</reference>
<dbReference type="AlphaFoldDB" id="A0AAW0AR37"/>